<comment type="caution">
    <text evidence="2">The sequence shown here is derived from an EMBL/GenBank/DDBJ whole genome shotgun (WGS) entry which is preliminary data.</text>
</comment>
<evidence type="ECO:0000256" key="1">
    <source>
        <dbReference type="SAM" id="Phobius"/>
    </source>
</evidence>
<name>A0A0G1JXY3_9BACT</name>
<proteinExistence type="predicted"/>
<keyword evidence="1" id="KW-0472">Membrane</keyword>
<dbReference type="STRING" id="1618392.UW41_C0019G0002"/>
<gene>
    <name evidence="2" type="ORF">UW41_C0019G0002</name>
</gene>
<feature type="transmembrane region" description="Helical" evidence="1">
    <location>
        <begin position="34"/>
        <end position="54"/>
    </location>
</feature>
<dbReference type="Proteomes" id="UP000034172">
    <property type="component" value="Unassembled WGS sequence"/>
</dbReference>
<keyword evidence="1" id="KW-1133">Transmembrane helix</keyword>
<reference evidence="2 3" key="1">
    <citation type="journal article" date="2015" name="Nature">
        <title>rRNA introns, odd ribosomes, and small enigmatic genomes across a large radiation of phyla.</title>
        <authorList>
            <person name="Brown C.T."/>
            <person name="Hug L.A."/>
            <person name="Thomas B.C."/>
            <person name="Sharon I."/>
            <person name="Castelle C.J."/>
            <person name="Singh A."/>
            <person name="Wilkins M.J."/>
            <person name="Williams K.H."/>
            <person name="Banfield J.F."/>
        </authorList>
    </citation>
    <scope>NUCLEOTIDE SEQUENCE [LARGE SCALE GENOMIC DNA]</scope>
</reference>
<feature type="transmembrane region" description="Helical" evidence="1">
    <location>
        <begin position="7"/>
        <end position="28"/>
    </location>
</feature>
<sequence>MKIKAFSVNIYVAVGVLFLVTSGVGFLYSPSIGPVLLVIAGIFGGLYLLDRFFIAK</sequence>
<accession>A0A0G1JXY3</accession>
<dbReference type="AlphaFoldDB" id="A0A0G1JXY3"/>
<evidence type="ECO:0000313" key="3">
    <source>
        <dbReference type="Proteomes" id="UP000034172"/>
    </source>
</evidence>
<keyword evidence="1" id="KW-0812">Transmembrane</keyword>
<protein>
    <submittedName>
        <fullName evidence="2">Uncharacterized protein</fullName>
    </submittedName>
</protein>
<organism evidence="2 3">
    <name type="scientific">Candidatus Collierbacteria bacterium GW2011_GWC2_44_18</name>
    <dbReference type="NCBI Taxonomy" id="1618392"/>
    <lineage>
        <taxon>Bacteria</taxon>
        <taxon>Candidatus Collieribacteriota</taxon>
    </lineage>
</organism>
<dbReference type="EMBL" id="LCIE01000019">
    <property type="protein sequence ID" value="KKT48752.1"/>
    <property type="molecule type" value="Genomic_DNA"/>
</dbReference>
<evidence type="ECO:0000313" key="2">
    <source>
        <dbReference type="EMBL" id="KKT48752.1"/>
    </source>
</evidence>